<feature type="domain" description="14-3-3" evidence="8">
    <location>
        <begin position="300"/>
        <end position="538"/>
    </location>
</feature>
<comment type="similarity">
    <text evidence="2">Belongs to the 14-3-3 family.</text>
</comment>
<evidence type="ECO:0000313" key="10">
    <source>
        <dbReference type="Proteomes" id="UP000322899"/>
    </source>
</evidence>
<keyword evidence="4" id="KW-0970">Cilium biogenesis/degradation</keyword>
<dbReference type="PROSITE" id="PS51381">
    <property type="entry name" value="C2_B9"/>
    <property type="match status" value="1"/>
</dbReference>
<accession>A0A5A8E813</accession>
<dbReference type="SMART" id="SM00101">
    <property type="entry name" value="14_3_3"/>
    <property type="match status" value="1"/>
</dbReference>
<evidence type="ECO:0000256" key="4">
    <source>
        <dbReference type="ARBA" id="ARBA00022794"/>
    </source>
</evidence>
<dbReference type="PANTHER" id="PTHR18860">
    <property type="entry name" value="14-3-3 PROTEIN"/>
    <property type="match status" value="1"/>
</dbReference>
<gene>
    <name evidence="9" type="ORF">FNF27_04619</name>
</gene>
<protein>
    <recommendedName>
        <fullName evidence="8">14-3-3 domain-containing protein</fullName>
    </recommendedName>
</protein>
<keyword evidence="5" id="KW-0206">Cytoskeleton</keyword>
<name>A0A5A8E813_CAFRO</name>
<sequence>MASKAAASGGDAAASPAGGGIAGSGFTVVISGQLESGRALGYDSLSAEYFFEAGPDWTRVDGIATGVTQTAFRGGGGASREAVWGMPLDVAYRTTNAYGWPRIGVAVSAIDALGRPVIVGYGSVLVPLAGSGHTRRIRLFAPVSSTLLQRFFAWVTANPPRYWKPNIVTQGTGREVTRVASSGSVTVTLNVVTRGMTRHGYNAGTEPDSLPAEFVAAGMSSAPGLPGSIGAVSSGPAAAAAAHGPASTAGLSSVGGGGGGLPAPSPLSRSVTGGGAAPSEGVPASLGGVDKVGPMATEVERLVYKAKLAEEAERFEDMVGFVTALAKQKTLSVEERNLLSVAFKNVVGSKRASWRILSGIEAKERETGDPARADRVGGLRGVVEEELAGVCTALLDLIDGTLLPKDATPEGIAFYNKMAGDYNRYMAEFATGPQRESAAGSAAARYDAARRAAEGLPTTDPIRLGLALNHSVFLLEIMGRHTEACEVAKAAFDAGVTHVSSLSGADYRDATLILQLMRDNLALWTEEGAEAGAGAGVGAA</sequence>
<dbReference type="InterPro" id="IPR036815">
    <property type="entry name" value="14-3-3_dom_sf"/>
</dbReference>
<dbReference type="AlphaFoldDB" id="A0A5A8E813"/>
<comment type="subcellular location">
    <subcellularLocation>
        <location evidence="1">Cytoplasm</location>
        <location evidence="1">Cytoskeleton</location>
        <location evidence="1">Cilium basal body</location>
    </subcellularLocation>
</comment>
<reference evidence="9 10" key="1">
    <citation type="submission" date="2019-07" db="EMBL/GenBank/DDBJ databases">
        <title>Genomes of Cafeteria roenbergensis.</title>
        <authorList>
            <person name="Fischer M.G."/>
            <person name="Hackl T."/>
            <person name="Roman M."/>
        </authorList>
    </citation>
    <scope>NUCLEOTIDE SEQUENCE [LARGE SCALE GENOMIC DNA]</scope>
    <source>
        <strain evidence="9 10">E4-10P</strain>
    </source>
</reference>
<organism evidence="9 10">
    <name type="scientific">Cafeteria roenbergensis</name>
    <name type="common">Marine flagellate</name>
    <dbReference type="NCBI Taxonomy" id="33653"/>
    <lineage>
        <taxon>Eukaryota</taxon>
        <taxon>Sar</taxon>
        <taxon>Stramenopiles</taxon>
        <taxon>Bigyra</taxon>
        <taxon>Opalozoa</taxon>
        <taxon>Bicosoecida</taxon>
        <taxon>Cafeteriaceae</taxon>
        <taxon>Cafeteria</taxon>
    </lineage>
</organism>
<evidence type="ECO:0000256" key="6">
    <source>
        <dbReference type="ARBA" id="ARBA00023273"/>
    </source>
</evidence>
<dbReference type="GO" id="GO:0030030">
    <property type="term" value="P:cell projection organization"/>
    <property type="evidence" value="ECO:0007669"/>
    <property type="project" value="UniProtKB-KW"/>
</dbReference>
<keyword evidence="6" id="KW-0966">Cell projection</keyword>
<dbReference type="SUPFAM" id="SSF48445">
    <property type="entry name" value="14-3-3 protein"/>
    <property type="match status" value="1"/>
</dbReference>
<dbReference type="Gene3D" id="1.20.190.20">
    <property type="entry name" value="14-3-3 domain"/>
    <property type="match status" value="1"/>
</dbReference>
<dbReference type="InterPro" id="IPR000308">
    <property type="entry name" value="14-3-3"/>
</dbReference>
<dbReference type="Proteomes" id="UP000322899">
    <property type="component" value="Unassembled WGS sequence"/>
</dbReference>
<evidence type="ECO:0000256" key="2">
    <source>
        <dbReference type="ARBA" id="ARBA00006141"/>
    </source>
</evidence>
<dbReference type="Pfam" id="PF00244">
    <property type="entry name" value="14-3-3"/>
    <property type="match status" value="1"/>
</dbReference>
<dbReference type="GO" id="GO:0005929">
    <property type="term" value="C:cilium"/>
    <property type="evidence" value="ECO:0007669"/>
    <property type="project" value="UniProtKB-ARBA"/>
</dbReference>
<evidence type="ECO:0000256" key="5">
    <source>
        <dbReference type="ARBA" id="ARBA00023212"/>
    </source>
</evidence>
<dbReference type="InterPro" id="IPR010796">
    <property type="entry name" value="C2_B9-type_dom"/>
</dbReference>
<dbReference type="OrthoDB" id="431939at2759"/>
<dbReference type="PRINTS" id="PR00305">
    <property type="entry name" value="1433ZETA"/>
</dbReference>
<dbReference type="EMBL" id="VLTO01000028">
    <property type="protein sequence ID" value="KAA0173862.1"/>
    <property type="molecule type" value="Genomic_DNA"/>
</dbReference>
<feature type="region of interest" description="Disordered" evidence="7">
    <location>
        <begin position="246"/>
        <end position="290"/>
    </location>
</feature>
<evidence type="ECO:0000256" key="7">
    <source>
        <dbReference type="SAM" id="MobiDB-lite"/>
    </source>
</evidence>
<dbReference type="CDD" id="cd08774">
    <property type="entry name" value="14-3-3"/>
    <property type="match status" value="1"/>
</dbReference>
<proteinExistence type="inferred from homology"/>
<evidence type="ECO:0000256" key="1">
    <source>
        <dbReference type="ARBA" id="ARBA00004120"/>
    </source>
</evidence>
<evidence type="ECO:0000259" key="8">
    <source>
        <dbReference type="SMART" id="SM00101"/>
    </source>
</evidence>
<keyword evidence="3" id="KW-0963">Cytoplasm</keyword>
<evidence type="ECO:0000313" key="9">
    <source>
        <dbReference type="EMBL" id="KAA0173862.1"/>
    </source>
</evidence>
<evidence type="ECO:0000256" key="3">
    <source>
        <dbReference type="ARBA" id="ARBA00022490"/>
    </source>
</evidence>
<dbReference type="Pfam" id="PF07162">
    <property type="entry name" value="B9-C2"/>
    <property type="match status" value="1"/>
</dbReference>
<comment type="caution">
    <text evidence="9">The sequence shown here is derived from an EMBL/GenBank/DDBJ whole genome shotgun (WGS) entry which is preliminary data.</text>
</comment>
<dbReference type="InterPro" id="IPR023410">
    <property type="entry name" value="14-3-3_domain"/>
</dbReference>